<dbReference type="Proteomes" id="UP001168972">
    <property type="component" value="Unassembled WGS sequence"/>
</dbReference>
<reference evidence="2" key="2">
    <citation type="submission" date="2023-03" db="EMBL/GenBank/DDBJ databases">
        <authorList>
            <person name="Inwood S.N."/>
            <person name="Skelly J.G."/>
            <person name="Guhlin J."/>
            <person name="Harrop T.W.R."/>
            <person name="Goldson S.G."/>
            <person name="Dearden P.K."/>
        </authorList>
    </citation>
    <scope>NUCLEOTIDE SEQUENCE</scope>
    <source>
        <strain evidence="2">Lincoln</strain>
        <tissue evidence="2">Whole body</tissue>
    </source>
</reference>
<dbReference type="InterPro" id="IPR012674">
    <property type="entry name" value="Calycin"/>
</dbReference>
<sequence>MANAKIFVPAIFIIVLTFQSALTRIYDDYESYVMNKYSTDQLLGDWFFVAAVNIVPQSEPLKCVTLTMRKTENRYYVESIVSTLDDVSSHKYKWMTQLNNDKLYHYQ</sequence>
<name>A0AA39C7Z4_MICHY</name>
<keyword evidence="3" id="KW-1185">Reference proteome</keyword>
<protein>
    <submittedName>
        <fullName evidence="2">Uncharacterized protein</fullName>
    </submittedName>
</protein>
<feature type="signal peptide" evidence="1">
    <location>
        <begin position="1"/>
        <end position="23"/>
    </location>
</feature>
<gene>
    <name evidence="2" type="ORF">PV327_010692</name>
</gene>
<reference evidence="2" key="1">
    <citation type="journal article" date="2023" name="bioRxiv">
        <title>Scaffold-level genome assemblies of two parasitoid biocontrol wasps reveal the parthenogenesis mechanism and an associated novel virus.</title>
        <authorList>
            <person name="Inwood S."/>
            <person name="Skelly J."/>
            <person name="Guhlin J."/>
            <person name="Harrop T."/>
            <person name="Goldson S."/>
            <person name="Dearden P."/>
        </authorList>
    </citation>
    <scope>NUCLEOTIDE SEQUENCE</scope>
    <source>
        <strain evidence="2">Lincoln</strain>
        <tissue evidence="2">Whole body</tissue>
    </source>
</reference>
<dbReference type="SUPFAM" id="SSF50814">
    <property type="entry name" value="Lipocalins"/>
    <property type="match status" value="1"/>
</dbReference>
<proteinExistence type="predicted"/>
<feature type="chain" id="PRO_5041283313" evidence="1">
    <location>
        <begin position="24"/>
        <end position="107"/>
    </location>
</feature>
<evidence type="ECO:0000313" key="2">
    <source>
        <dbReference type="EMBL" id="KAK0159596.1"/>
    </source>
</evidence>
<dbReference type="EMBL" id="JAQQBR010001836">
    <property type="protein sequence ID" value="KAK0159596.1"/>
    <property type="molecule type" value="Genomic_DNA"/>
</dbReference>
<keyword evidence="1" id="KW-0732">Signal</keyword>
<comment type="caution">
    <text evidence="2">The sequence shown here is derived from an EMBL/GenBank/DDBJ whole genome shotgun (WGS) entry which is preliminary data.</text>
</comment>
<evidence type="ECO:0000313" key="3">
    <source>
        <dbReference type="Proteomes" id="UP001168972"/>
    </source>
</evidence>
<organism evidence="2 3">
    <name type="scientific">Microctonus hyperodae</name>
    <name type="common">Parasitoid wasp</name>
    <dbReference type="NCBI Taxonomy" id="165561"/>
    <lineage>
        <taxon>Eukaryota</taxon>
        <taxon>Metazoa</taxon>
        <taxon>Ecdysozoa</taxon>
        <taxon>Arthropoda</taxon>
        <taxon>Hexapoda</taxon>
        <taxon>Insecta</taxon>
        <taxon>Pterygota</taxon>
        <taxon>Neoptera</taxon>
        <taxon>Endopterygota</taxon>
        <taxon>Hymenoptera</taxon>
        <taxon>Apocrita</taxon>
        <taxon>Ichneumonoidea</taxon>
        <taxon>Braconidae</taxon>
        <taxon>Euphorinae</taxon>
        <taxon>Microctonus</taxon>
    </lineage>
</organism>
<evidence type="ECO:0000256" key="1">
    <source>
        <dbReference type="SAM" id="SignalP"/>
    </source>
</evidence>
<accession>A0AA39C7Z4</accession>
<dbReference type="AlphaFoldDB" id="A0AA39C7Z4"/>
<feature type="non-terminal residue" evidence="2">
    <location>
        <position position="1"/>
    </location>
</feature>